<dbReference type="AlphaFoldDB" id="A0A1F7JF93"/>
<proteinExistence type="predicted"/>
<organism evidence="2 3">
    <name type="scientific">Candidatus Roizmanbacteria bacterium RIFCSPLOWO2_01_FULL_45_11</name>
    <dbReference type="NCBI Taxonomy" id="1802070"/>
    <lineage>
        <taxon>Bacteria</taxon>
        <taxon>Candidatus Roizmaniibacteriota</taxon>
    </lineage>
</organism>
<accession>A0A1F7JF93</accession>
<evidence type="ECO:0008006" key="4">
    <source>
        <dbReference type="Google" id="ProtNLM"/>
    </source>
</evidence>
<feature type="transmembrane region" description="Helical" evidence="1">
    <location>
        <begin position="6"/>
        <end position="27"/>
    </location>
</feature>
<name>A0A1F7JF93_9BACT</name>
<dbReference type="InterPro" id="IPR027981">
    <property type="entry name" value="DUF4446"/>
</dbReference>
<dbReference type="Proteomes" id="UP000178486">
    <property type="component" value="Unassembled WGS sequence"/>
</dbReference>
<dbReference type="EMBL" id="MGAU01000034">
    <property type="protein sequence ID" value="OGK54280.1"/>
    <property type="molecule type" value="Genomic_DNA"/>
</dbReference>
<reference evidence="2 3" key="1">
    <citation type="journal article" date="2016" name="Nat. Commun.">
        <title>Thousands of microbial genomes shed light on interconnected biogeochemical processes in an aquifer system.</title>
        <authorList>
            <person name="Anantharaman K."/>
            <person name="Brown C.T."/>
            <person name="Hug L.A."/>
            <person name="Sharon I."/>
            <person name="Castelle C.J."/>
            <person name="Probst A.J."/>
            <person name="Thomas B.C."/>
            <person name="Singh A."/>
            <person name="Wilkins M.J."/>
            <person name="Karaoz U."/>
            <person name="Brodie E.L."/>
            <person name="Williams K.H."/>
            <person name="Hubbard S.S."/>
            <person name="Banfield J.F."/>
        </authorList>
    </citation>
    <scope>NUCLEOTIDE SEQUENCE [LARGE SCALE GENOMIC DNA]</scope>
</reference>
<keyword evidence="1" id="KW-0472">Membrane</keyword>
<protein>
    <recommendedName>
        <fullName evidence="4">DUF4446 domain-containing protein</fullName>
    </recommendedName>
</protein>
<sequence length="156" mass="17481">MEGGGTFIFVVVAVLFVWVGTLSVFLFQTLRNYHTFTAGTDRQTLQSGLTALLADVRKNKDVTEKLVRHVQELQTNAEYVIQKTSLLRFNPFADSGGEQSFIITLLDNKNNGILITSLHGRNGIRWYAKKIKNGKGVELELSKEEEEAIIKAKPLI</sequence>
<gene>
    <name evidence="2" type="ORF">A3B56_01635</name>
</gene>
<evidence type="ECO:0000256" key="1">
    <source>
        <dbReference type="SAM" id="Phobius"/>
    </source>
</evidence>
<keyword evidence="1" id="KW-0812">Transmembrane</keyword>
<dbReference type="Pfam" id="PF14584">
    <property type="entry name" value="DUF4446"/>
    <property type="match status" value="1"/>
</dbReference>
<evidence type="ECO:0000313" key="2">
    <source>
        <dbReference type="EMBL" id="OGK54280.1"/>
    </source>
</evidence>
<keyword evidence="1" id="KW-1133">Transmembrane helix</keyword>
<comment type="caution">
    <text evidence="2">The sequence shown here is derived from an EMBL/GenBank/DDBJ whole genome shotgun (WGS) entry which is preliminary data.</text>
</comment>
<evidence type="ECO:0000313" key="3">
    <source>
        <dbReference type="Proteomes" id="UP000178486"/>
    </source>
</evidence>